<keyword evidence="2" id="KW-1185">Reference proteome</keyword>
<dbReference type="AlphaFoldDB" id="A0AAV7B842"/>
<name>A0AAV7B842_ENGPU</name>
<proteinExistence type="predicted"/>
<organism evidence="1 2">
    <name type="scientific">Engystomops pustulosus</name>
    <name type="common">Tungara frog</name>
    <name type="synonym">Physalaemus pustulosus</name>
    <dbReference type="NCBI Taxonomy" id="76066"/>
    <lineage>
        <taxon>Eukaryota</taxon>
        <taxon>Metazoa</taxon>
        <taxon>Chordata</taxon>
        <taxon>Craniata</taxon>
        <taxon>Vertebrata</taxon>
        <taxon>Euteleostomi</taxon>
        <taxon>Amphibia</taxon>
        <taxon>Batrachia</taxon>
        <taxon>Anura</taxon>
        <taxon>Neobatrachia</taxon>
        <taxon>Hyloidea</taxon>
        <taxon>Leptodactylidae</taxon>
        <taxon>Leiuperinae</taxon>
        <taxon>Engystomops</taxon>
    </lineage>
</organism>
<comment type="caution">
    <text evidence="1">The sequence shown here is derived from an EMBL/GenBank/DDBJ whole genome shotgun (WGS) entry which is preliminary data.</text>
</comment>
<dbReference type="EMBL" id="WNYA01000006">
    <property type="protein sequence ID" value="KAG8568710.1"/>
    <property type="molecule type" value="Genomic_DNA"/>
</dbReference>
<evidence type="ECO:0000313" key="2">
    <source>
        <dbReference type="Proteomes" id="UP000824782"/>
    </source>
</evidence>
<gene>
    <name evidence="1" type="ORF">GDO81_014117</name>
</gene>
<protein>
    <submittedName>
        <fullName evidence="1">Uncharacterized protein</fullName>
    </submittedName>
</protein>
<dbReference type="Proteomes" id="UP000824782">
    <property type="component" value="Unassembled WGS sequence"/>
</dbReference>
<evidence type="ECO:0000313" key="1">
    <source>
        <dbReference type="EMBL" id="KAG8568710.1"/>
    </source>
</evidence>
<reference evidence="1" key="1">
    <citation type="thesis" date="2020" institute="ProQuest LLC" country="789 East Eisenhower Parkway, Ann Arbor, MI, USA">
        <title>Comparative Genomics and Chromosome Evolution.</title>
        <authorList>
            <person name="Mudd A.B."/>
        </authorList>
    </citation>
    <scope>NUCLEOTIDE SEQUENCE</scope>
    <source>
        <strain evidence="1">237g6f4</strain>
        <tissue evidence="1">Blood</tissue>
    </source>
</reference>
<accession>A0AAV7B842</accession>
<sequence length="102" mass="12124">MVWVLYQEIKDPLSIKQKKDKQHSEIYDEMILCLFTHAPIYTVVHCMCCKGDFFIACEMTAANIFLFSTYLVSIYLSFHPCNHPSHIHLTILRKYKFMLKFL</sequence>